<dbReference type="OrthoDB" id="9806704at2"/>
<reference evidence="2 3" key="1">
    <citation type="submission" date="2006-09" db="EMBL/GenBank/DDBJ databases">
        <authorList>
            <person name="Emerson D."/>
            <person name="Ferriera S."/>
            <person name="Johnson J."/>
            <person name="Kravitz S."/>
            <person name="Halpern A."/>
            <person name="Remington K."/>
            <person name="Beeson K."/>
            <person name="Tran B."/>
            <person name="Rogers Y.-H."/>
            <person name="Friedman R."/>
            <person name="Venter J.C."/>
        </authorList>
    </citation>
    <scope>NUCLEOTIDE SEQUENCE [LARGE SCALE GENOMIC DNA]</scope>
    <source>
        <strain evidence="2 3">PV-1</strain>
    </source>
</reference>
<dbReference type="GO" id="GO:0009190">
    <property type="term" value="P:cyclic nucleotide biosynthetic process"/>
    <property type="evidence" value="ECO:0007669"/>
    <property type="project" value="InterPro"/>
</dbReference>
<dbReference type="InParanoid" id="Q0EXI4"/>
<dbReference type="CDD" id="cd07302">
    <property type="entry name" value="CHD"/>
    <property type="match status" value="1"/>
</dbReference>
<dbReference type="InterPro" id="IPR001054">
    <property type="entry name" value="A/G_cyclase"/>
</dbReference>
<dbReference type="GO" id="GO:0004016">
    <property type="term" value="F:adenylate cyclase activity"/>
    <property type="evidence" value="ECO:0007669"/>
    <property type="project" value="UniProtKB-ARBA"/>
</dbReference>
<feature type="domain" description="Guanylate cyclase" evidence="1">
    <location>
        <begin position="40"/>
        <end position="163"/>
    </location>
</feature>
<proteinExistence type="predicted"/>
<dbReference type="GO" id="GO:0035556">
    <property type="term" value="P:intracellular signal transduction"/>
    <property type="evidence" value="ECO:0007669"/>
    <property type="project" value="InterPro"/>
</dbReference>
<dbReference type="AlphaFoldDB" id="Q0EXI4"/>
<dbReference type="Gene3D" id="3.30.70.1230">
    <property type="entry name" value="Nucleotide cyclase"/>
    <property type="match status" value="1"/>
</dbReference>
<dbReference type="InterPro" id="IPR050697">
    <property type="entry name" value="Adenylyl/Guanylyl_Cyclase_3/4"/>
</dbReference>
<dbReference type="InterPro" id="IPR029787">
    <property type="entry name" value="Nucleotide_cyclase"/>
</dbReference>
<comment type="caution">
    <text evidence="2">The sequence shown here is derived from an EMBL/GenBank/DDBJ whole genome shotgun (WGS) entry which is preliminary data.</text>
</comment>
<dbReference type="STRING" id="314344.AL013_09935"/>
<dbReference type="PANTHER" id="PTHR43081">
    <property type="entry name" value="ADENYLATE CYCLASE, TERMINAL-DIFFERENTIATION SPECIFIC-RELATED"/>
    <property type="match status" value="1"/>
</dbReference>
<evidence type="ECO:0000313" key="2">
    <source>
        <dbReference type="EMBL" id="EAU53932.1"/>
    </source>
</evidence>
<dbReference type="SUPFAM" id="SSF55073">
    <property type="entry name" value="Nucleotide cyclase"/>
    <property type="match status" value="1"/>
</dbReference>
<dbReference type="PANTHER" id="PTHR43081:SF1">
    <property type="entry name" value="ADENYLATE CYCLASE, TERMINAL-DIFFERENTIATION SPECIFIC"/>
    <property type="match status" value="1"/>
</dbReference>
<dbReference type="eggNOG" id="COG2114">
    <property type="taxonomic scope" value="Bacteria"/>
</dbReference>
<dbReference type="Pfam" id="PF00211">
    <property type="entry name" value="Guanylate_cyc"/>
    <property type="match status" value="1"/>
</dbReference>
<evidence type="ECO:0000313" key="3">
    <source>
        <dbReference type="Proteomes" id="UP000005297"/>
    </source>
</evidence>
<accession>Q0EXI4</accession>
<dbReference type="RefSeq" id="WP_009850128.1">
    <property type="nucleotide sequence ID" value="NZ_DS022294.1"/>
</dbReference>
<sequence>MHSNHSTLPIQMFLPSETVELIAEYGSDFPHNLALEQDMTILFSDMRDFTELAERFEPREVYASINASIALQVKSVHAYGGSVNKFLGDGLLACFSGEGKSERAVACAAELLRVLPEHEGALLPCRIGFGINSGKIMFGVLGDAMRWEYTVVGDVANTAARLCGIAKPFQALVTESVFEDMSPASRQKYCSFLRPQMFKGKKHPVGIYEVRAESDDDADKSA</sequence>
<organism evidence="2 3">
    <name type="scientific">Mariprofundus ferrooxydans PV-1</name>
    <dbReference type="NCBI Taxonomy" id="314345"/>
    <lineage>
        <taxon>Bacteria</taxon>
        <taxon>Pseudomonadati</taxon>
        <taxon>Pseudomonadota</taxon>
        <taxon>Candidatius Mariprofundia</taxon>
        <taxon>Mariprofundales</taxon>
        <taxon>Mariprofundaceae</taxon>
        <taxon>Mariprofundus</taxon>
    </lineage>
</organism>
<protein>
    <submittedName>
        <fullName evidence="2">Adenylate/guanylate cyclase catalytic domain protein</fullName>
    </submittedName>
</protein>
<dbReference type="HOGENOM" id="CLU_1244085_0_0_0"/>
<dbReference type="PROSITE" id="PS50125">
    <property type="entry name" value="GUANYLATE_CYCLASE_2"/>
    <property type="match status" value="1"/>
</dbReference>
<name>Q0EXI4_9PROT</name>
<evidence type="ECO:0000259" key="1">
    <source>
        <dbReference type="PROSITE" id="PS50125"/>
    </source>
</evidence>
<dbReference type="Proteomes" id="UP000005297">
    <property type="component" value="Unassembled WGS sequence"/>
</dbReference>
<dbReference type="SMART" id="SM00044">
    <property type="entry name" value="CYCc"/>
    <property type="match status" value="1"/>
</dbReference>
<dbReference type="EMBL" id="AATS01000014">
    <property type="protein sequence ID" value="EAU53932.1"/>
    <property type="molecule type" value="Genomic_DNA"/>
</dbReference>
<keyword evidence="3" id="KW-1185">Reference proteome</keyword>
<gene>
    <name evidence="2" type="ORF">SPV1_13077</name>
</gene>